<dbReference type="Proteomes" id="UP001161757">
    <property type="component" value="Unassembled WGS sequence"/>
</dbReference>
<feature type="region of interest" description="Disordered" evidence="1">
    <location>
        <begin position="98"/>
        <end position="123"/>
    </location>
</feature>
<dbReference type="AlphaFoldDB" id="A0AAN6F223"/>
<organism evidence="2 3">
    <name type="scientific">Exophiala dermatitidis</name>
    <name type="common">Black yeast-like fungus</name>
    <name type="synonym">Wangiella dermatitidis</name>
    <dbReference type="NCBI Taxonomy" id="5970"/>
    <lineage>
        <taxon>Eukaryota</taxon>
        <taxon>Fungi</taxon>
        <taxon>Dikarya</taxon>
        <taxon>Ascomycota</taxon>
        <taxon>Pezizomycotina</taxon>
        <taxon>Eurotiomycetes</taxon>
        <taxon>Chaetothyriomycetidae</taxon>
        <taxon>Chaetothyriales</taxon>
        <taxon>Herpotrichiellaceae</taxon>
        <taxon>Exophiala</taxon>
    </lineage>
</organism>
<dbReference type="EMBL" id="JAJGCB010000002">
    <property type="protein sequence ID" value="KAJ8994929.1"/>
    <property type="molecule type" value="Genomic_DNA"/>
</dbReference>
<evidence type="ECO:0000256" key="1">
    <source>
        <dbReference type="SAM" id="MobiDB-lite"/>
    </source>
</evidence>
<accession>A0AAN6F223</accession>
<evidence type="ECO:0000313" key="3">
    <source>
        <dbReference type="Proteomes" id="UP001161757"/>
    </source>
</evidence>
<feature type="compositionally biased region" description="Polar residues" evidence="1">
    <location>
        <begin position="104"/>
        <end position="118"/>
    </location>
</feature>
<reference evidence="2" key="1">
    <citation type="submission" date="2023-01" db="EMBL/GenBank/DDBJ databases">
        <title>Exophiala dermititidis isolated from Cystic Fibrosis Patient.</title>
        <authorList>
            <person name="Kurbessoian T."/>
            <person name="Crocker A."/>
            <person name="Murante D."/>
            <person name="Hogan D.A."/>
            <person name="Stajich J.E."/>
        </authorList>
    </citation>
    <scope>NUCLEOTIDE SEQUENCE</scope>
    <source>
        <strain evidence="2">Ex8</strain>
    </source>
</reference>
<name>A0AAN6F223_EXODE</name>
<comment type="caution">
    <text evidence="2">The sequence shown here is derived from an EMBL/GenBank/DDBJ whole genome shotgun (WGS) entry which is preliminary data.</text>
</comment>
<evidence type="ECO:0000313" key="2">
    <source>
        <dbReference type="EMBL" id="KAJ8994929.1"/>
    </source>
</evidence>
<sequence>MPPEEKALWQFLWLETKTCPTCGMRTSRPEHCDAGECIVCGTWWAWEKRTIVQPLLIEPGKLKERLASIWGELRPKGRGRYRKKTDVASRGLLPVPWRLRRSDTSPPTKSQSDQTINGDGTAGGVPEDVLTLSGLSDHVDEGAPSQQSPRRGFLVDGFVRWIEYYKDVCWPRFLTWRMEYLQAEGIYFREREMSNYRRRPVQLTRRGIEAVQLCCDDGFSTTGSRVADWLEQVHAPCGDLNPEPGRGTLWKRVQVPCRQVDHNGNLIMHFQPESLPMEEEPLSPQLGTPAVAA</sequence>
<gene>
    <name evidence="2" type="ORF">HRR80_001622</name>
</gene>
<protein>
    <submittedName>
        <fullName evidence="2">Uncharacterized protein</fullName>
    </submittedName>
</protein>
<proteinExistence type="predicted"/>